<dbReference type="GO" id="GO:0006099">
    <property type="term" value="P:tricarboxylic acid cycle"/>
    <property type="evidence" value="ECO:0007669"/>
    <property type="project" value="UniProtKB-KW"/>
</dbReference>
<keyword evidence="11" id="KW-0408">Iron</keyword>
<evidence type="ECO:0000313" key="14">
    <source>
        <dbReference type="WBParaSite" id="MhA1_Contig912.frz3.gene21"/>
    </source>
</evidence>
<keyword evidence="8 12" id="KW-0496">Mitochondrion</keyword>
<protein>
    <recommendedName>
        <fullName evidence="12">Succinate dehydrogenase [ubiquinone] cytochrome b small subunit</fullName>
    </recommendedName>
</protein>
<comment type="function">
    <text evidence="12">Membrane-anchoring subunit of succinate dehydrogenase (SDH) that is involved in complex II of the mitochondrial electron transport chain and is responsible for transferring electrons from succinate to ubiquinone (coenzyme Q).</text>
</comment>
<dbReference type="GO" id="GO:0048039">
    <property type="term" value="F:ubiquinone binding"/>
    <property type="evidence" value="ECO:0007669"/>
    <property type="project" value="TreeGrafter"/>
</dbReference>
<keyword evidence="6 12" id="KW-0809">Transit peptide</keyword>
<evidence type="ECO:0000256" key="7">
    <source>
        <dbReference type="ARBA" id="ARBA00022989"/>
    </source>
</evidence>
<feature type="binding site" evidence="10">
    <location>
        <position position="106"/>
    </location>
    <ligand>
        <name>a ubiquinone</name>
        <dbReference type="ChEBI" id="CHEBI:16389"/>
        <note>ligand shared with IP/SDHB</note>
    </ligand>
</feature>
<evidence type="ECO:0000256" key="1">
    <source>
        <dbReference type="ARBA" id="ARBA00004448"/>
    </source>
</evidence>
<evidence type="ECO:0000256" key="4">
    <source>
        <dbReference type="ARBA" id="ARBA00022692"/>
    </source>
</evidence>
<keyword evidence="12" id="KW-0349">Heme</keyword>
<dbReference type="PANTHER" id="PTHR13337">
    <property type="entry name" value="SUCCINATE DEHYDROGENASE"/>
    <property type="match status" value="1"/>
</dbReference>
<keyword evidence="9 12" id="KW-0472">Membrane</keyword>
<comment type="subcellular location">
    <subcellularLocation>
        <location evidence="1 12">Mitochondrion inner membrane</location>
        <topology evidence="1 12">Multi-pass membrane protein</topology>
    </subcellularLocation>
</comment>
<dbReference type="InterPro" id="IPR007992">
    <property type="entry name" value="CybS"/>
</dbReference>
<dbReference type="Pfam" id="PF05328">
    <property type="entry name" value="CybS"/>
    <property type="match status" value="1"/>
</dbReference>
<dbReference type="Proteomes" id="UP000095281">
    <property type="component" value="Unplaced"/>
</dbReference>
<keyword evidence="13" id="KW-1185">Reference proteome</keyword>
<accession>A0A1I8C198</accession>
<evidence type="ECO:0000256" key="10">
    <source>
        <dbReference type="PIRSR" id="PIRSR607992-1"/>
    </source>
</evidence>
<proteinExistence type="inferred from homology"/>
<dbReference type="WBParaSite" id="MhA1_Contig912.frz3.gene21">
    <property type="protein sequence ID" value="MhA1_Contig912.frz3.gene21"/>
    <property type="gene ID" value="MhA1_Contig912.frz3.gene21"/>
</dbReference>
<dbReference type="InterPro" id="IPR034804">
    <property type="entry name" value="SQR/QFR_C/D"/>
</dbReference>
<dbReference type="OMA" id="VMHQHWG"/>
<evidence type="ECO:0000256" key="8">
    <source>
        <dbReference type="ARBA" id="ARBA00023128"/>
    </source>
</evidence>
<feature type="transmembrane region" description="Helical" evidence="12">
    <location>
        <begin position="123"/>
        <end position="141"/>
    </location>
</feature>
<evidence type="ECO:0000256" key="12">
    <source>
        <dbReference type="RuleBase" id="RU364031"/>
    </source>
</evidence>
<dbReference type="GO" id="GO:0005743">
    <property type="term" value="C:mitochondrial inner membrane"/>
    <property type="evidence" value="ECO:0007669"/>
    <property type="project" value="UniProtKB-SubCell"/>
</dbReference>
<reference evidence="14" key="1">
    <citation type="submission" date="2016-11" db="UniProtKB">
        <authorList>
            <consortium name="WormBaseParasite"/>
        </authorList>
    </citation>
    <scope>IDENTIFICATION</scope>
</reference>
<comment type="caution">
    <text evidence="12">Lacks conserved residue(s) required for the propagation of feature annotation.</text>
</comment>
<evidence type="ECO:0000256" key="2">
    <source>
        <dbReference type="ARBA" id="ARBA00007294"/>
    </source>
</evidence>
<comment type="similarity">
    <text evidence="2 12">Belongs to the CybS family.</text>
</comment>
<keyword evidence="11 12" id="KW-0479">Metal-binding</keyword>
<evidence type="ECO:0000256" key="5">
    <source>
        <dbReference type="ARBA" id="ARBA00022792"/>
    </source>
</evidence>
<evidence type="ECO:0000256" key="3">
    <source>
        <dbReference type="ARBA" id="ARBA00022448"/>
    </source>
</evidence>
<dbReference type="GO" id="GO:0020037">
    <property type="term" value="F:heme binding"/>
    <property type="evidence" value="ECO:0007669"/>
    <property type="project" value="TreeGrafter"/>
</dbReference>
<keyword evidence="7 12" id="KW-1133">Transmembrane helix</keyword>
<sequence>MICGRFFQSAANPSIYKRLIKIGSVRPLCFSINNVVASKMNSSSTAQSAAMGPYALQFKLERYLAAGMFPLLPAAYFIHGTTMDLLLSAAIVMHSHWGLMSVVQDYARPIVVGERLARISPALVYVTSTILLVGLLHYNLFDIGLTKSFEKVFSL</sequence>
<dbReference type="GO" id="GO:0046872">
    <property type="term" value="F:metal ion binding"/>
    <property type="evidence" value="ECO:0007669"/>
    <property type="project" value="UniProtKB-KW"/>
</dbReference>
<keyword evidence="3 12" id="KW-0813">Transport</keyword>
<feature type="binding site" description="axial binding residue" evidence="11">
    <location>
        <position position="94"/>
    </location>
    <ligand>
        <name>heme b</name>
        <dbReference type="ChEBI" id="CHEBI:60344"/>
        <note>ligand shared with SDHC</note>
    </ligand>
    <ligandPart>
        <name>Fe</name>
        <dbReference type="ChEBI" id="CHEBI:18248"/>
    </ligandPart>
</feature>
<evidence type="ECO:0000313" key="13">
    <source>
        <dbReference type="Proteomes" id="UP000095281"/>
    </source>
</evidence>
<dbReference type="AlphaFoldDB" id="A0A1I8C198"/>
<dbReference type="PANTHER" id="PTHR13337:SF2">
    <property type="entry name" value="SUCCINATE DEHYDROGENASE [UBIQUINONE] CYTOCHROME B SMALL SUBUNIT, MITOCHONDRIAL"/>
    <property type="match status" value="1"/>
</dbReference>
<keyword evidence="5 12" id="KW-0999">Mitochondrion inner membrane</keyword>
<evidence type="ECO:0000256" key="6">
    <source>
        <dbReference type="ARBA" id="ARBA00022946"/>
    </source>
</evidence>
<dbReference type="Gene3D" id="1.20.1300.10">
    <property type="entry name" value="Fumarate reductase/succinate dehydrogenase, transmembrane subunit"/>
    <property type="match status" value="1"/>
</dbReference>
<feature type="transmembrane region" description="Helical" evidence="12">
    <location>
        <begin position="85"/>
        <end position="103"/>
    </location>
</feature>
<dbReference type="GO" id="GO:0006121">
    <property type="term" value="P:mitochondrial electron transport, succinate to ubiquinone"/>
    <property type="evidence" value="ECO:0007669"/>
    <property type="project" value="TreeGrafter"/>
</dbReference>
<name>A0A1I8C198_MELHA</name>
<keyword evidence="12" id="KW-0816">Tricarboxylic acid cycle</keyword>
<organism evidence="13 14">
    <name type="scientific">Meloidogyne hapla</name>
    <name type="common">Root-knot nematode worm</name>
    <dbReference type="NCBI Taxonomy" id="6305"/>
    <lineage>
        <taxon>Eukaryota</taxon>
        <taxon>Metazoa</taxon>
        <taxon>Ecdysozoa</taxon>
        <taxon>Nematoda</taxon>
        <taxon>Chromadorea</taxon>
        <taxon>Rhabditida</taxon>
        <taxon>Tylenchina</taxon>
        <taxon>Tylenchomorpha</taxon>
        <taxon>Tylenchoidea</taxon>
        <taxon>Meloidogynidae</taxon>
        <taxon>Meloidogyninae</taxon>
        <taxon>Meloidogyne</taxon>
    </lineage>
</organism>
<keyword evidence="4 12" id="KW-0812">Transmembrane</keyword>
<evidence type="ECO:0000256" key="11">
    <source>
        <dbReference type="PIRSR" id="PIRSR607992-2"/>
    </source>
</evidence>
<keyword evidence="12" id="KW-0249">Electron transport</keyword>
<evidence type="ECO:0000256" key="9">
    <source>
        <dbReference type="ARBA" id="ARBA00023136"/>
    </source>
</evidence>